<evidence type="ECO:0000256" key="1">
    <source>
        <dbReference type="ARBA" id="ARBA00004123"/>
    </source>
</evidence>
<dbReference type="GO" id="GO:0005634">
    <property type="term" value="C:nucleus"/>
    <property type="evidence" value="ECO:0007669"/>
    <property type="project" value="UniProtKB-SubCell"/>
</dbReference>
<keyword evidence="5" id="KW-0007">Acetylation</keyword>
<organism evidence="11 12">
    <name type="scientific">Pseudocercospora musae</name>
    <dbReference type="NCBI Taxonomy" id="113226"/>
    <lineage>
        <taxon>Eukaryota</taxon>
        <taxon>Fungi</taxon>
        <taxon>Dikarya</taxon>
        <taxon>Ascomycota</taxon>
        <taxon>Pezizomycotina</taxon>
        <taxon>Dothideomycetes</taxon>
        <taxon>Dothideomycetidae</taxon>
        <taxon>Mycosphaerellales</taxon>
        <taxon>Mycosphaerellaceae</taxon>
        <taxon>Pseudocercospora</taxon>
    </lineage>
</organism>
<keyword evidence="7" id="KW-0804">Transcription</keyword>
<gene>
    <name evidence="11" type="ORF">AC579_6194</name>
</gene>
<evidence type="ECO:0000313" key="12">
    <source>
        <dbReference type="Proteomes" id="UP000073492"/>
    </source>
</evidence>
<dbReference type="STRING" id="113226.A0A139IS44"/>
<name>A0A139IS44_9PEZI</name>
<feature type="region of interest" description="Disordered" evidence="10">
    <location>
        <begin position="253"/>
        <end position="284"/>
    </location>
</feature>
<feature type="compositionally biased region" description="Basic and acidic residues" evidence="10">
    <location>
        <begin position="272"/>
        <end position="282"/>
    </location>
</feature>
<dbReference type="Pfam" id="PF08214">
    <property type="entry name" value="HAT_KAT11"/>
    <property type="match status" value="1"/>
</dbReference>
<dbReference type="InterPro" id="IPR013178">
    <property type="entry name" value="Histone_AcTrfase_Rtt109/CBP"/>
</dbReference>
<evidence type="ECO:0000256" key="7">
    <source>
        <dbReference type="ARBA" id="ARBA00023163"/>
    </source>
</evidence>
<feature type="compositionally biased region" description="Basic residues" evidence="10">
    <location>
        <begin position="565"/>
        <end position="574"/>
    </location>
</feature>
<reference evidence="11 12" key="1">
    <citation type="submission" date="2015-07" db="EMBL/GenBank/DDBJ databases">
        <title>Comparative genomics of the Sigatoka disease complex on banana suggests a link between parallel evolutionary changes in Pseudocercospora fijiensis and Pseudocercospora eumusae and increased virulence on the banana host.</title>
        <authorList>
            <person name="Chang T.-C."/>
            <person name="Salvucci A."/>
            <person name="Crous P.W."/>
            <person name="Stergiopoulos I."/>
        </authorList>
    </citation>
    <scope>NUCLEOTIDE SEQUENCE [LARGE SCALE GENOMIC DNA]</scope>
    <source>
        <strain evidence="11 12">CBS 116634</strain>
    </source>
</reference>
<evidence type="ECO:0000256" key="3">
    <source>
        <dbReference type="ARBA" id="ARBA00022679"/>
    </source>
</evidence>
<dbReference type="InterPro" id="IPR016849">
    <property type="entry name" value="Rtt109"/>
</dbReference>
<dbReference type="PROSITE" id="PS51728">
    <property type="entry name" value="RTT109_HAT"/>
    <property type="match status" value="1"/>
</dbReference>
<evidence type="ECO:0000256" key="2">
    <source>
        <dbReference type="ARBA" id="ARBA00013184"/>
    </source>
</evidence>
<keyword evidence="3" id="KW-0808">Transferase</keyword>
<dbReference type="SMART" id="SM01250">
    <property type="entry name" value="KAT11"/>
    <property type="match status" value="1"/>
</dbReference>
<dbReference type="InterPro" id="IPR051236">
    <property type="entry name" value="HAT_RTT109-like"/>
</dbReference>
<comment type="caution">
    <text evidence="11">The sequence shown here is derived from an EMBL/GenBank/DDBJ whole genome shotgun (WGS) entry which is preliminary data.</text>
</comment>
<evidence type="ECO:0000256" key="4">
    <source>
        <dbReference type="ARBA" id="ARBA00022763"/>
    </source>
</evidence>
<keyword evidence="6" id="KW-0805">Transcription regulation</keyword>
<dbReference type="GO" id="GO:0006974">
    <property type="term" value="P:DNA damage response"/>
    <property type="evidence" value="ECO:0007669"/>
    <property type="project" value="UniProtKB-KW"/>
</dbReference>
<dbReference type="EMBL" id="LFZO01000018">
    <property type="protein sequence ID" value="KXT17573.1"/>
    <property type="molecule type" value="Genomic_DNA"/>
</dbReference>
<dbReference type="AlphaFoldDB" id="A0A139IS44"/>
<protein>
    <recommendedName>
        <fullName evidence="2">histone acetyltransferase</fullName>
        <ecNumber evidence="2">2.3.1.48</ecNumber>
    </recommendedName>
</protein>
<feature type="region of interest" description="Disordered" evidence="10">
    <location>
        <begin position="529"/>
        <end position="574"/>
    </location>
</feature>
<comment type="subcellular location">
    <subcellularLocation>
        <location evidence="1">Nucleus</location>
    </subcellularLocation>
</comment>
<dbReference type="OrthoDB" id="3361892at2759"/>
<evidence type="ECO:0000256" key="5">
    <source>
        <dbReference type="ARBA" id="ARBA00022990"/>
    </source>
</evidence>
<evidence type="ECO:0000256" key="10">
    <source>
        <dbReference type="SAM" id="MobiDB-lite"/>
    </source>
</evidence>
<proteinExistence type="predicted"/>
<dbReference type="Proteomes" id="UP000073492">
    <property type="component" value="Unassembled WGS sequence"/>
</dbReference>
<keyword evidence="12" id="KW-1185">Reference proteome</keyword>
<feature type="region of interest" description="Disordered" evidence="10">
    <location>
        <begin position="395"/>
        <end position="417"/>
    </location>
</feature>
<keyword evidence="8" id="KW-0539">Nucleus</keyword>
<keyword evidence="4" id="KW-0227">DNA damage</keyword>
<dbReference type="GO" id="GO:0032931">
    <property type="term" value="F:histone H3K56 acetyltransferase activity"/>
    <property type="evidence" value="ECO:0007669"/>
    <property type="project" value="TreeGrafter"/>
</dbReference>
<evidence type="ECO:0000313" key="11">
    <source>
        <dbReference type="EMBL" id="KXT17573.1"/>
    </source>
</evidence>
<dbReference type="EC" id="2.3.1.48" evidence="2"/>
<dbReference type="PANTHER" id="PTHR31571:SF2">
    <property type="entry name" value="HISTONE ACETYLTRANSFERASE RTT109"/>
    <property type="match status" value="1"/>
</dbReference>
<dbReference type="GO" id="GO:0006355">
    <property type="term" value="P:regulation of DNA-templated transcription"/>
    <property type="evidence" value="ECO:0007669"/>
    <property type="project" value="InterPro"/>
</dbReference>
<evidence type="ECO:0000256" key="9">
    <source>
        <dbReference type="ARBA" id="ARBA00048940"/>
    </source>
</evidence>
<evidence type="ECO:0000256" key="6">
    <source>
        <dbReference type="ARBA" id="ARBA00023015"/>
    </source>
</evidence>
<dbReference type="PANTHER" id="PTHR31571">
    <property type="entry name" value="ALTERED INHERITANCE OF MITOCHONDRIA PROTEIN 6"/>
    <property type="match status" value="1"/>
</dbReference>
<sequence length="574" mass="61990">MASTNGDGPKCLKDTLSEALPCTFQCKTRYVYSPPKPCEPLFSPLPGVERERTRLASHFLTVSVDASSLPQAGKGNGKGNGNGNGYGYGNGKGNGNGYGYGNGNGYGKGNGYGNADVISFAIEVLLYSTTRLTTIFVSKVDSTSYIPRIKPSPIKTTITTFLKWLVSKEVQKHAARQIVVSLFARAQAQYLFPGSSDDKGKHVLDDRQLIKWWARVLDPIMPAGHGDPATQHQAYITVPGYERSELRQFMPPGSSVGEKPRWLPGNPLPELARTRGVPEHAPPRCLLPRFPDDPKARFISDLDEEIGISQDAEVTVSPSKRKSGKWKSVSGLDQFWEQMEFRQECSSGRVVGFLWLVISPKKLGDESSEAASIELANIDSQESLSSGPVLSSDAVLQDDTNQVNGSPKKKKKRTRLTGPIIPRLPKLKSTASNLSEMLTQIDTQAGDGIAITKDGYDKAMSVLLQLDFSNLDIATQSTRKWTSQIQNIAGLTEDFAVELIGRVASEISATAATVHGAAPINDLGGLVKKKKRKVDDTGSGDLKASAVQAEADEKSPVNVSSSGTIRKKPKPAST</sequence>
<accession>A0A139IS44</accession>
<evidence type="ECO:0000256" key="8">
    <source>
        <dbReference type="ARBA" id="ARBA00023242"/>
    </source>
</evidence>
<comment type="catalytic activity">
    <reaction evidence="9">
        <text>L-lysyl-[histone] + acetyl-CoA = N(6)-acetyl-L-lysyl-[histone] + CoA + H(+)</text>
        <dbReference type="Rhea" id="RHEA:21992"/>
        <dbReference type="Rhea" id="RHEA-COMP:9845"/>
        <dbReference type="Rhea" id="RHEA-COMP:11338"/>
        <dbReference type="ChEBI" id="CHEBI:15378"/>
        <dbReference type="ChEBI" id="CHEBI:29969"/>
        <dbReference type="ChEBI" id="CHEBI:57287"/>
        <dbReference type="ChEBI" id="CHEBI:57288"/>
        <dbReference type="ChEBI" id="CHEBI:61930"/>
        <dbReference type="EC" id="2.3.1.48"/>
    </reaction>
    <physiologicalReaction direction="left-to-right" evidence="9">
        <dbReference type="Rhea" id="RHEA:21993"/>
    </physiologicalReaction>
</comment>